<dbReference type="Proteomes" id="UP000002361">
    <property type="component" value="Chromosome"/>
</dbReference>
<dbReference type="GeneID" id="31490800"/>
<reference evidence="12 13" key="2">
    <citation type="journal article" date="2010" name="J. Bacteriol.">
        <title>Complete genome sequence of the photosynthetic purple nonsulfur bacterium Rhodobacter capsulatus SB 1003.</title>
        <authorList>
            <person name="Strnad H."/>
            <person name="Lapidus A."/>
            <person name="Paces J."/>
            <person name="Ulbrich P."/>
            <person name="Vlcek C."/>
            <person name="Paces V."/>
            <person name="Haselkorn R."/>
        </authorList>
    </citation>
    <scope>NUCLEOTIDE SEQUENCE [LARGE SCALE GENOMIC DNA]</scope>
    <source>
        <strain evidence="13">ATCC BAA-309 / NBRC 16581 / SB1003</strain>
    </source>
</reference>
<dbReference type="GO" id="GO:0004523">
    <property type="term" value="F:RNA-DNA hybrid ribonuclease activity"/>
    <property type="evidence" value="ECO:0007669"/>
    <property type="project" value="UniProtKB-EC"/>
</dbReference>
<evidence type="ECO:0000256" key="8">
    <source>
        <dbReference type="ARBA" id="ARBA00022759"/>
    </source>
</evidence>
<dbReference type="GO" id="GO:0043137">
    <property type="term" value="P:DNA replication, removal of RNA primer"/>
    <property type="evidence" value="ECO:0007669"/>
    <property type="project" value="TreeGrafter"/>
</dbReference>
<evidence type="ECO:0000256" key="1">
    <source>
        <dbReference type="ARBA" id="ARBA00000077"/>
    </source>
</evidence>
<dbReference type="PANTHER" id="PTHR10642:SF26">
    <property type="entry name" value="RIBONUCLEASE H1"/>
    <property type="match status" value="1"/>
</dbReference>
<reference key="1">
    <citation type="submission" date="2008-12" db="EMBL/GenBank/DDBJ databases">
        <title>Complete genome sequence of Rhodobacter capsulatus SB1003.</title>
        <authorList>
            <person name="Strnad H."/>
            <person name="Lapidus A."/>
            <person name="Vlcek C."/>
            <person name="Ulbrich P."/>
            <person name="Paces J."/>
            <person name="Maltsev N."/>
            <person name="Kumar V."/>
            <person name="Kogan Y."/>
            <person name="Milgram A."/>
            <person name="Rebrekov D."/>
            <person name="Mazur M."/>
            <person name="Cox R."/>
            <person name="Kyrpides N."/>
            <person name="Kolar M."/>
            <person name="Sachova J."/>
            <person name="Ridl J."/>
            <person name="Ivanova N."/>
            <person name="Kapatral V."/>
            <person name="Los T."/>
            <person name="Lykidis A."/>
            <person name="Mikhailova N."/>
            <person name="Reznik G."/>
            <person name="Vasieva O."/>
            <person name="Fonstein M."/>
            <person name="Paces V."/>
            <person name="Haselkorn R."/>
        </authorList>
    </citation>
    <scope>NUCLEOTIDE SEQUENCE</scope>
    <source>
        <strain>SB1003</strain>
    </source>
</reference>
<comment type="cofactor">
    <cofactor evidence="2">
        <name>Mg(2+)</name>
        <dbReference type="ChEBI" id="CHEBI:18420"/>
    </cofactor>
</comment>
<name>D5AUN1_RHOCB</name>
<dbReference type="InterPro" id="IPR050092">
    <property type="entry name" value="RNase_H"/>
</dbReference>
<dbReference type="InterPro" id="IPR036397">
    <property type="entry name" value="RNaseH_sf"/>
</dbReference>
<evidence type="ECO:0000256" key="3">
    <source>
        <dbReference type="ARBA" id="ARBA00005300"/>
    </source>
</evidence>
<dbReference type="KEGG" id="rcp:RCAP_rcc01926"/>
<evidence type="ECO:0000256" key="9">
    <source>
        <dbReference type="ARBA" id="ARBA00022801"/>
    </source>
</evidence>
<dbReference type="GO" id="GO:0046872">
    <property type="term" value="F:metal ion binding"/>
    <property type="evidence" value="ECO:0007669"/>
    <property type="project" value="UniProtKB-KW"/>
</dbReference>
<dbReference type="CDD" id="cd09278">
    <property type="entry name" value="RNase_HI_prokaryote_like"/>
    <property type="match status" value="1"/>
</dbReference>
<evidence type="ECO:0000256" key="6">
    <source>
        <dbReference type="ARBA" id="ARBA00022722"/>
    </source>
</evidence>
<evidence type="ECO:0000256" key="10">
    <source>
        <dbReference type="ARBA" id="ARBA00022842"/>
    </source>
</evidence>
<dbReference type="InterPro" id="IPR002156">
    <property type="entry name" value="RNaseH_domain"/>
</dbReference>
<gene>
    <name evidence="12" type="primary">rnhA1</name>
    <name evidence="12" type="ordered locus">RCAP_rcc01926</name>
</gene>
<protein>
    <recommendedName>
        <fullName evidence="5">ribonuclease H</fullName>
        <ecNumber evidence="5">3.1.26.4</ecNumber>
    </recommendedName>
</protein>
<dbReference type="Pfam" id="PF00075">
    <property type="entry name" value="RNase_H"/>
    <property type="match status" value="1"/>
</dbReference>
<dbReference type="SUPFAM" id="SSF53098">
    <property type="entry name" value="Ribonuclease H-like"/>
    <property type="match status" value="1"/>
</dbReference>
<comment type="subunit">
    <text evidence="4">Monomer.</text>
</comment>
<dbReference type="GO" id="GO:0003676">
    <property type="term" value="F:nucleic acid binding"/>
    <property type="evidence" value="ECO:0007669"/>
    <property type="project" value="InterPro"/>
</dbReference>
<dbReference type="InterPro" id="IPR022892">
    <property type="entry name" value="RNaseHI"/>
</dbReference>
<evidence type="ECO:0000256" key="5">
    <source>
        <dbReference type="ARBA" id="ARBA00012180"/>
    </source>
</evidence>
<dbReference type="InterPro" id="IPR012337">
    <property type="entry name" value="RNaseH-like_sf"/>
</dbReference>
<dbReference type="OrthoDB" id="7845843at2"/>
<organism evidence="12 13">
    <name type="scientific">Rhodobacter capsulatus (strain ATCC BAA-309 / NBRC 16581 / SB1003)</name>
    <dbReference type="NCBI Taxonomy" id="272942"/>
    <lineage>
        <taxon>Bacteria</taxon>
        <taxon>Pseudomonadati</taxon>
        <taxon>Pseudomonadota</taxon>
        <taxon>Alphaproteobacteria</taxon>
        <taxon>Rhodobacterales</taxon>
        <taxon>Rhodobacter group</taxon>
        <taxon>Rhodobacter</taxon>
    </lineage>
</organism>
<proteinExistence type="inferred from homology"/>
<keyword evidence="9 12" id="KW-0378">Hydrolase</keyword>
<dbReference type="PANTHER" id="PTHR10642">
    <property type="entry name" value="RIBONUCLEASE H1"/>
    <property type="match status" value="1"/>
</dbReference>
<dbReference type="AlphaFoldDB" id="D5AUN1"/>
<evidence type="ECO:0000256" key="7">
    <source>
        <dbReference type="ARBA" id="ARBA00022723"/>
    </source>
</evidence>
<keyword evidence="13" id="KW-1185">Reference proteome</keyword>
<dbReference type="Gene3D" id="3.30.420.10">
    <property type="entry name" value="Ribonuclease H-like superfamily/Ribonuclease H"/>
    <property type="match status" value="1"/>
</dbReference>
<feature type="domain" description="RNase H type-1" evidence="11">
    <location>
        <begin position="17"/>
        <end position="165"/>
    </location>
</feature>
<dbReference type="EC" id="3.1.26.4" evidence="5"/>
<dbReference type="eggNOG" id="COG0328">
    <property type="taxonomic scope" value="Bacteria"/>
</dbReference>
<evidence type="ECO:0000256" key="4">
    <source>
        <dbReference type="ARBA" id="ARBA00011245"/>
    </source>
</evidence>
<dbReference type="PROSITE" id="PS50879">
    <property type="entry name" value="RNASE_H_1"/>
    <property type="match status" value="1"/>
</dbReference>
<dbReference type="RefSeq" id="WP_013067649.1">
    <property type="nucleotide sequence ID" value="NC_014034.1"/>
</dbReference>
<keyword evidence="7" id="KW-0479">Metal-binding</keyword>
<keyword evidence="8" id="KW-0255">Endonuclease</keyword>
<evidence type="ECO:0000313" key="12">
    <source>
        <dbReference type="EMBL" id="ADE85670.1"/>
    </source>
</evidence>
<dbReference type="HOGENOM" id="CLU_030894_6_0_5"/>
<evidence type="ECO:0000259" key="11">
    <source>
        <dbReference type="PROSITE" id="PS50879"/>
    </source>
</evidence>
<accession>D5AUN1</accession>
<comment type="catalytic activity">
    <reaction evidence="1">
        <text>Endonucleolytic cleavage to 5'-phosphomonoester.</text>
        <dbReference type="EC" id="3.1.26.4"/>
    </reaction>
</comment>
<dbReference type="STRING" id="272942.RCAP_rcc01926"/>
<keyword evidence="6" id="KW-0540">Nuclease</keyword>
<sequence length="180" mass="20294">MKDEPLSNETTGAALPLPTCIIVYTDGSCQPNPGRGGYAAILCRYRDGREIKRAHIYGCKQQTTNNEMEMRAAVEALKLIRKGEKMPAFIRSDSKYLIDGKNEWLPGWITKGWRKADGKEPENVALWREIVELCDGLDVTFEWVRGHSDDRMNAEADQLAAKGRAQRKPRVIEVMEGELA</sequence>
<evidence type="ECO:0000313" key="13">
    <source>
        <dbReference type="Proteomes" id="UP000002361"/>
    </source>
</evidence>
<dbReference type="EMBL" id="CP001312">
    <property type="protein sequence ID" value="ADE85670.1"/>
    <property type="molecule type" value="Genomic_DNA"/>
</dbReference>
<keyword evidence="10" id="KW-0460">Magnesium</keyword>
<evidence type="ECO:0000256" key="2">
    <source>
        <dbReference type="ARBA" id="ARBA00001946"/>
    </source>
</evidence>
<comment type="similarity">
    <text evidence="3">Belongs to the RNase H family.</text>
</comment>